<dbReference type="InterPro" id="IPR010310">
    <property type="entry name" value="T7SS_ESAT-6-like"/>
</dbReference>
<dbReference type="eggNOG" id="COG4842">
    <property type="taxonomic scope" value="Bacteria"/>
</dbReference>
<keyword evidence="4" id="KW-1185">Reference proteome</keyword>
<name>I5ASE7_EUBC6</name>
<reference evidence="3 4" key="2">
    <citation type="submission" date="2012-02" db="EMBL/GenBank/DDBJ databases">
        <title>Improved High-Quality Draft sequence of Eubacterium cellulosolvens 6.</title>
        <authorList>
            <consortium name="US DOE Joint Genome Institute"/>
            <person name="Lucas S."/>
            <person name="Han J."/>
            <person name="Lapidus A."/>
            <person name="Cheng J.-F."/>
            <person name="Goodwin L."/>
            <person name="Pitluck S."/>
            <person name="Peters L."/>
            <person name="Mikhailova N."/>
            <person name="Gu W."/>
            <person name="Detter J.C."/>
            <person name="Han C."/>
            <person name="Tapia R."/>
            <person name="Land M."/>
            <person name="Hauser L."/>
            <person name="Kyrpides N."/>
            <person name="Ivanova N."/>
            <person name="Pagani I."/>
            <person name="Johnson E."/>
            <person name="Mukhopadhyay B."/>
            <person name="Anderson I."/>
            <person name="Woyke T."/>
        </authorList>
    </citation>
    <scope>NUCLEOTIDE SEQUENCE [LARGE SCALE GENOMIC DNA]</scope>
    <source>
        <strain evidence="3 4">6</strain>
    </source>
</reference>
<dbReference type="NCBIfam" id="TIGR03930">
    <property type="entry name" value="WXG100_ESAT6"/>
    <property type="match status" value="1"/>
</dbReference>
<dbReference type="InterPro" id="IPR036689">
    <property type="entry name" value="ESAT-6-like_sf"/>
</dbReference>
<evidence type="ECO:0000313" key="4">
    <source>
        <dbReference type="Proteomes" id="UP000005753"/>
    </source>
</evidence>
<protein>
    <recommendedName>
        <fullName evidence="1">ESAT-6-like protein</fullName>
    </recommendedName>
</protein>
<evidence type="ECO:0000256" key="2">
    <source>
        <dbReference type="SAM" id="Coils"/>
    </source>
</evidence>
<dbReference type="SUPFAM" id="SSF140453">
    <property type="entry name" value="EsxAB dimer-like"/>
    <property type="match status" value="1"/>
</dbReference>
<keyword evidence="2" id="KW-0175">Coiled coil</keyword>
<organism evidence="3 4">
    <name type="scientific">Eubacterium cellulosolvens (strain ATCC 43171 / JCM 9499 / 6)</name>
    <name type="common">Cillobacterium cellulosolvens</name>
    <dbReference type="NCBI Taxonomy" id="633697"/>
    <lineage>
        <taxon>Bacteria</taxon>
        <taxon>Bacillati</taxon>
        <taxon>Bacillota</taxon>
        <taxon>Clostridia</taxon>
        <taxon>Eubacteriales</taxon>
        <taxon>Eubacteriaceae</taxon>
        <taxon>Eubacterium</taxon>
    </lineage>
</organism>
<dbReference type="AlphaFoldDB" id="I5ASE7"/>
<dbReference type="Pfam" id="PF06013">
    <property type="entry name" value="WXG100"/>
    <property type="match status" value="1"/>
</dbReference>
<dbReference type="STRING" id="633697.EubceDRAFT1_0891"/>
<dbReference type="Proteomes" id="UP000005753">
    <property type="component" value="Chromosome"/>
</dbReference>
<evidence type="ECO:0000256" key="1">
    <source>
        <dbReference type="RuleBase" id="RU362001"/>
    </source>
</evidence>
<dbReference type="EMBL" id="CM001487">
    <property type="protein sequence ID" value="EIM56720.1"/>
    <property type="molecule type" value="Genomic_DNA"/>
</dbReference>
<dbReference type="OrthoDB" id="4978934at2"/>
<comment type="similarity">
    <text evidence="1">Belongs to the WXG100 family.</text>
</comment>
<feature type="coiled-coil region" evidence="2">
    <location>
        <begin position="12"/>
        <end position="39"/>
    </location>
</feature>
<dbReference type="HOGENOM" id="CLU_158563_2_0_9"/>
<evidence type="ECO:0000313" key="3">
    <source>
        <dbReference type="EMBL" id="EIM56720.1"/>
    </source>
</evidence>
<proteinExistence type="inferred from homology"/>
<gene>
    <name evidence="3" type="ORF">EubceDRAFT1_0891</name>
</gene>
<accession>I5ASE7</accession>
<dbReference type="Gene3D" id="1.10.287.1060">
    <property type="entry name" value="ESAT-6-like"/>
    <property type="match status" value="1"/>
</dbReference>
<reference evidence="3 4" key="1">
    <citation type="submission" date="2010-08" db="EMBL/GenBank/DDBJ databases">
        <authorList>
            <consortium name="US DOE Joint Genome Institute (JGI-PGF)"/>
            <person name="Lucas S."/>
            <person name="Copeland A."/>
            <person name="Lapidus A."/>
            <person name="Cheng J.-F."/>
            <person name="Bruce D."/>
            <person name="Goodwin L."/>
            <person name="Pitluck S."/>
            <person name="Land M.L."/>
            <person name="Hauser L."/>
            <person name="Chang Y.-J."/>
            <person name="Anderson I.J."/>
            <person name="Johnson E."/>
            <person name="Mulhopadhyay B."/>
            <person name="Kyrpides N."/>
            <person name="Woyke T.J."/>
        </authorList>
    </citation>
    <scope>NUCLEOTIDE SEQUENCE [LARGE SCALE GENOMIC DNA]</scope>
    <source>
        <strain evidence="3 4">6</strain>
    </source>
</reference>
<sequence>MAGYLKVTDAEMTAAASKFDQESAEVENLNQKITRLVENLTTNVWEGAGSEAFAAQWQQISPSFTKASQLLADVANQLRNISNAYAQQDQDIASRLMV</sequence>